<dbReference type="AlphaFoldDB" id="A0A5J4RRY6"/>
<keyword evidence="1" id="KW-0812">Transmembrane</keyword>
<proteinExistence type="predicted"/>
<comment type="caution">
    <text evidence="2">The sequence shown here is derived from an EMBL/GenBank/DDBJ whole genome shotgun (WGS) entry which is preliminary data.</text>
</comment>
<dbReference type="EMBL" id="SNRY01000811">
    <property type="protein sequence ID" value="KAA6336272.1"/>
    <property type="molecule type" value="Genomic_DNA"/>
</dbReference>
<name>A0A5J4RRY6_9ZZZZ</name>
<gene>
    <name evidence="2" type="ORF">EZS27_015559</name>
</gene>
<accession>A0A5J4RRY6</accession>
<keyword evidence="1" id="KW-1133">Transmembrane helix</keyword>
<evidence type="ECO:0000256" key="1">
    <source>
        <dbReference type="SAM" id="Phobius"/>
    </source>
</evidence>
<protein>
    <submittedName>
        <fullName evidence="2">Uncharacterized protein</fullName>
    </submittedName>
</protein>
<evidence type="ECO:0000313" key="2">
    <source>
        <dbReference type="EMBL" id="KAA6336272.1"/>
    </source>
</evidence>
<organism evidence="2">
    <name type="scientific">termite gut metagenome</name>
    <dbReference type="NCBI Taxonomy" id="433724"/>
    <lineage>
        <taxon>unclassified sequences</taxon>
        <taxon>metagenomes</taxon>
        <taxon>organismal metagenomes</taxon>
    </lineage>
</organism>
<keyword evidence="1" id="KW-0472">Membrane</keyword>
<sequence length="135" mass="15404">MSCSVQRGLAPSNLPEEVVTERLVPVYLSPDSAMLYALLECDSDKQVVLKEYYELKSQSVQSDFSFENGGVVYKTKTVHDTIYLRARDRIVYKPVPVPGEKVNYLTFWQQFWIYAGRLLLAALVVVLALKKLILK</sequence>
<reference evidence="2" key="1">
    <citation type="submission" date="2019-03" db="EMBL/GenBank/DDBJ databases">
        <title>Single cell metagenomics reveals metabolic interactions within the superorganism composed of flagellate Streblomastix strix and complex community of Bacteroidetes bacteria on its surface.</title>
        <authorList>
            <person name="Treitli S.C."/>
            <person name="Kolisko M."/>
            <person name="Husnik F."/>
            <person name="Keeling P."/>
            <person name="Hampl V."/>
        </authorList>
    </citation>
    <scope>NUCLEOTIDE SEQUENCE</scope>
    <source>
        <strain evidence="2">STM</strain>
    </source>
</reference>
<feature type="transmembrane region" description="Helical" evidence="1">
    <location>
        <begin position="111"/>
        <end position="129"/>
    </location>
</feature>